<gene>
    <name evidence="3" type="ORF">S01H1_28420</name>
</gene>
<feature type="transmembrane region" description="Helical" evidence="2">
    <location>
        <begin position="15"/>
        <end position="33"/>
    </location>
</feature>
<sequence>ALIIGWIFGIKPDNILTGQIGTLLFGAFSFYFNSKKGERIAEKNAKANIEIVKMEMENNRKKDRAERRLERIKARKG</sequence>
<keyword evidence="2" id="KW-0472">Membrane</keyword>
<reference evidence="3" key="1">
    <citation type="journal article" date="2014" name="Front. Microbiol.">
        <title>High frequency of phylogenetically diverse reductive dehalogenase-homologous genes in deep subseafloor sedimentary metagenomes.</title>
        <authorList>
            <person name="Kawai M."/>
            <person name="Futagami T."/>
            <person name="Toyoda A."/>
            <person name="Takaki Y."/>
            <person name="Nishi S."/>
            <person name="Hori S."/>
            <person name="Arai W."/>
            <person name="Tsubouchi T."/>
            <person name="Morono Y."/>
            <person name="Uchiyama I."/>
            <person name="Ito T."/>
            <person name="Fujiyama A."/>
            <person name="Inagaki F."/>
            <person name="Takami H."/>
        </authorList>
    </citation>
    <scope>NUCLEOTIDE SEQUENCE</scope>
    <source>
        <strain evidence="3">Expedition CK06-06</strain>
    </source>
</reference>
<keyword evidence="2" id="KW-0812">Transmembrane</keyword>
<evidence type="ECO:0000256" key="1">
    <source>
        <dbReference type="SAM" id="Coils"/>
    </source>
</evidence>
<name>X0U9U2_9ZZZZ</name>
<evidence type="ECO:0000313" key="3">
    <source>
        <dbReference type="EMBL" id="GAF97117.1"/>
    </source>
</evidence>
<feature type="coiled-coil region" evidence="1">
    <location>
        <begin position="44"/>
        <end position="75"/>
    </location>
</feature>
<feature type="non-terminal residue" evidence="3">
    <location>
        <position position="1"/>
    </location>
</feature>
<dbReference type="AlphaFoldDB" id="X0U9U2"/>
<organism evidence="3">
    <name type="scientific">marine sediment metagenome</name>
    <dbReference type="NCBI Taxonomy" id="412755"/>
    <lineage>
        <taxon>unclassified sequences</taxon>
        <taxon>metagenomes</taxon>
        <taxon>ecological metagenomes</taxon>
    </lineage>
</organism>
<evidence type="ECO:0000256" key="2">
    <source>
        <dbReference type="SAM" id="Phobius"/>
    </source>
</evidence>
<protein>
    <submittedName>
        <fullName evidence="3">Uncharacterized protein</fullName>
    </submittedName>
</protein>
<accession>X0U9U2</accession>
<proteinExistence type="predicted"/>
<comment type="caution">
    <text evidence="3">The sequence shown here is derived from an EMBL/GenBank/DDBJ whole genome shotgun (WGS) entry which is preliminary data.</text>
</comment>
<keyword evidence="2" id="KW-1133">Transmembrane helix</keyword>
<keyword evidence="1" id="KW-0175">Coiled coil</keyword>
<dbReference type="EMBL" id="BARS01017370">
    <property type="protein sequence ID" value="GAF97117.1"/>
    <property type="molecule type" value="Genomic_DNA"/>
</dbReference>